<dbReference type="EMBL" id="JAPWDV010000001">
    <property type="protein sequence ID" value="KAJ6221459.1"/>
    <property type="molecule type" value="Genomic_DNA"/>
</dbReference>
<sequence length="340" mass="39120">MSGSSSTNIINQELINQSTVIVNQLQSSSDDEPATSTSESNFTACSSQSMSSSSTPSSLLQNVSSCTVKPKCESIPMLETIESTNCTTNGQSVFIKMTTTNNVPVDVPGDELMLVSTITNPQSEDLVNQYQPYYPYFSYETNGIFPTSADDYGINSEHHFYCYSHMSPPSTDQNASFFDDVFDPRLHTTSMTNINRSERRVGFVDIVRRRSRLLSLRRRSRSRSRTEETNDSSEEDDIDEEIEDEEEDVEDETGFSDQQRNRRESDLLRFIRSTRSRSPSFNSFRECKRSQMHRVSLLGRPIHCRPTKHVNPRYRHYQNEMHNFLERPRGWKAMIYHIVM</sequence>
<gene>
    <name evidence="2" type="ORF">RDWZM_000004</name>
</gene>
<dbReference type="AlphaFoldDB" id="A0A9Q0M9L6"/>
<evidence type="ECO:0000313" key="3">
    <source>
        <dbReference type="Proteomes" id="UP001142055"/>
    </source>
</evidence>
<keyword evidence="3" id="KW-1185">Reference proteome</keyword>
<feature type="compositionally biased region" description="Low complexity" evidence="1">
    <location>
        <begin position="46"/>
        <end position="56"/>
    </location>
</feature>
<evidence type="ECO:0000313" key="2">
    <source>
        <dbReference type="EMBL" id="KAJ6221459.1"/>
    </source>
</evidence>
<feature type="compositionally biased region" description="Acidic residues" evidence="1">
    <location>
        <begin position="229"/>
        <end position="254"/>
    </location>
</feature>
<accession>A0A9Q0M9L6</accession>
<reference evidence="2" key="1">
    <citation type="submission" date="2022-12" db="EMBL/GenBank/DDBJ databases">
        <title>Genome assemblies of Blomia tropicalis.</title>
        <authorList>
            <person name="Cui Y."/>
        </authorList>
    </citation>
    <scope>NUCLEOTIDE SEQUENCE</scope>
    <source>
        <tissue evidence="2">Adult mites</tissue>
    </source>
</reference>
<feature type="region of interest" description="Disordered" evidence="1">
    <location>
        <begin position="24"/>
        <end position="56"/>
    </location>
</feature>
<feature type="region of interest" description="Disordered" evidence="1">
    <location>
        <begin position="217"/>
        <end position="262"/>
    </location>
</feature>
<name>A0A9Q0M9L6_BLOTA</name>
<proteinExistence type="predicted"/>
<protein>
    <submittedName>
        <fullName evidence="2">Uncharacterized protein</fullName>
    </submittedName>
</protein>
<evidence type="ECO:0000256" key="1">
    <source>
        <dbReference type="SAM" id="MobiDB-lite"/>
    </source>
</evidence>
<organism evidence="2 3">
    <name type="scientific">Blomia tropicalis</name>
    <name type="common">Mite</name>
    <dbReference type="NCBI Taxonomy" id="40697"/>
    <lineage>
        <taxon>Eukaryota</taxon>
        <taxon>Metazoa</taxon>
        <taxon>Ecdysozoa</taxon>
        <taxon>Arthropoda</taxon>
        <taxon>Chelicerata</taxon>
        <taxon>Arachnida</taxon>
        <taxon>Acari</taxon>
        <taxon>Acariformes</taxon>
        <taxon>Sarcoptiformes</taxon>
        <taxon>Astigmata</taxon>
        <taxon>Glycyphagoidea</taxon>
        <taxon>Echimyopodidae</taxon>
        <taxon>Blomia</taxon>
    </lineage>
</organism>
<comment type="caution">
    <text evidence="2">The sequence shown here is derived from an EMBL/GenBank/DDBJ whole genome shotgun (WGS) entry which is preliminary data.</text>
</comment>
<dbReference type="Proteomes" id="UP001142055">
    <property type="component" value="Chromosome 1"/>
</dbReference>
<feature type="compositionally biased region" description="Polar residues" evidence="1">
    <location>
        <begin position="24"/>
        <end position="45"/>
    </location>
</feature>